<dbReference type="InterPro" id="IPR036388">
    <property type="entry name" value="WH-like_DNA-bd_sf"/>
</dbReference>
<proteinExistence type="predicted"/>
<gene>
    <name evidence="2" type="ORF">ACFOOR_11515</name>
</gene>
<organism evidence="2 3">
    <name type="scientific">Hyphobacterium vulgare</name>
    <dbReference type="NCBI Taxonomy" id="1736751"/>
    <lineage>
        <taxon>Bacteria</taxon>
        <taxon>Pseudomonadati</taxon>
        <taxon>Pseudomonadota</taxon>
        <taxon>Alphaproteobacteria</taxon>
        <taxon>Maricaulales</taxon>
        <taxon>Maricaulaceae</taxon>
        <taxon>Hyphobacterium</taxon>
    </lineage>
</organism>
<keyword evidence="3" id="KW-1185">Reference proteome</keyword>
<name>A0ABV6ZYZ2_9PROT</name>
<dbReference type="EMBL" id="JBHRSV010000021">
    <property type="protein sequence ID" value="MFC2926735.1"/>
    <property type="molecule type" value="Genomic_DNA"/>
</dbReference>
<accession>A0ABV6ZYZ2</accession>
<feature type="compositionally biased region" description="Polar residues" evidence="1">
    <location>
        <begin position="96"/>
        <end position="105"/>
    </location>
</feature>
<feature type="region of interest" description="Disordered" evidence="1">
    <location>
        <begin position="94"/>
        <end position="150"/>
    </location>
</feature>
<dbReference type="RefSeq" id="WP_343165811.1">
    <property type="nucleotide sequence ID" value="NZ_JBHRSV010000021.1"/>
</dbReference>
<reference evidence="3" key="1">
    <citation type="journal article" date="2019" name="Int. J. Syst. Evol. Microbiol.">
        <title>The Global Catalogue of Microorganisms (GCM) 10K type strain sequencing project: providing services to taxonomists for standard genome sequencing and annotation.</title>
        <authorList>
            <consortium name="The Broad Institute Genomics Platform"/>
            <consortium name="The Broad Institute Genome Sequencing Center for Infectious Disease"/>
            <person name="Wu L."/>
            <person name="Ma J."/>
        </authorList>
    </citation>
    <scope>NUCLEOTIDE SEQUENCE [LARGE SCALE GENOMIC DNA]</scope>
    <source>
        <strain evidence="3">KCTC 52487</strain>
    </source>
</reference>
<sequence length="272" mass="30134">MSGLKEIPLIFVVREAGWVKGPSKAVLIALTLRTGKDKRAPWPSIRLIARDSGFSERTVKRALSNLQRLDVVRVRNRPGRSSFYHVNDKRIRELGTANSNSSGQADPTEEEGSSARPDWPEPQSVSRGSGDVMAHDSSIESSNNENGGTDGFERIRKLNAERSIEAEIAFVEALEAKGYGSVATALLIGNEPAFRLYEDTSSTHCSNRPSFLFVWYAAAIGKDKRIPKAIFTLGLHCDQLISWRKFERLQAEHPDRHFSDVPVSTLKEALSG</sequence>
<evidence type="ECO:0000256" key="1">
    <source>
        <dbReference type="SAM" id="MobiDB-lite"/>
    </source>
</evidence>
<evidence type="ECO:0000313" key="3">
    <source>
        <dbReference type="Proteomes" id="UP001595379"/>
    </source>
</evidence>
<comment type="caution">
    <text evidence="2">The sequence shown here is derived from an EMBL/GenBank/DDBJ whole genome shotgun (WGS) entry which is preliminary data.</text>
</comment>
<dbReference type="Gene3D" id="1.10.10.10">
    <property type="entry name" value="Winged helix-like DNA-binding domain superfamily/Winged helix DNA-binding domain"/>
    <property type="match status" value="1"/>
</dbReference>
<dbReference type="Proteomes" id="UP001595379">
    <property type="component" value="Unassembled WGS sequence"/>
</dbReference>
<dbReference type="Pfam" id="PF13730">
    <property type="entry name" value="HTH_36"/>
    <property type="match status" value="1"/>
</dbReference>
<protein>
    <submittedName>
        <fullName evidence="2">Helix-turn-helix domain-containing protein</fullName>
    </submittedName>
</protein>
<evidence type="ECO:0000313" key="2">
    <source>
        <dbReference type="EMBL" id="MFC2926735.1"/>
    </source>
</evidence>